<reference evidence="1" key="1">
    <citation type="submission" date="2017-05" db="EMBL/GenBank/DDBJ databases">
        <title>Complete and WGS of Bordetella genogroups.</title>
        <authorList>
            <person name="Spilker T."/>
            <person name="Lipuma J."/>
        </authorList>
    </citation>
    <scope>NUCLEOTIDE SEQUENCE</scope>
    <source>
        <strain evidence="1">AU21707</strain>
    </source>
</reference>
<dbReference type="EMBL" id="NEVJ01000002">
    <property type="protein sequence ID" value="OZI23623.1"/>
    <property type="molecule type" value="Genomic_DNA"/>
</dbReference>
<evidence type="ECO:0000313" key="2">
    <source>
        <dbReference type="Proteomes" id="UP000216857"/>
    </source>
</evidence>
<proteinExistence type="predicted"/>
<dbReference type="OrthoDB" id="6992011at2"/>
<dbReference type="RefSeq" id="WP_094846593.1">
    <property type="nucleotide sequence ID" value="NZ_NEVJ01000002.1"/>
</dbReference>
<dbReference type="AlphaFoldDB" id="A0A261RH32"/>
<dbReference type="Proteomes" id="UP000216857">
    <property type="component" value="Unassembled WGS sequence"/>
</dbReference>
<accession>A0A261RH32</accession>
<evidence type="ECO:0008006" key="3">
    <source>
        <dbReference type="Google" id="ProtNLM"/>
    </source>
</evidence>
<keyword evidence="2" id="KW-1185">Reference proteome</keyword>
<evidence type="ECO:0000313" key="1">
    <source>
        <dbReference type="EMBL" id="OZI23623.1"/>
    </source>
</evidence>
<sequence>MKVIKPVAIGPAQLVSSNVAEDDYPTYNAATNYPVGANVVYQSNIYQSVQTPNTGHTPGTDPLYWALSGPTNKWAMFDDQVSTQTVRDSPLTVVVKPGLVNSLALLGMEGSKVEVTGRDGLNGPVIYTTERRLEASIVTNWYEYFFEPFAPLSEVVLTDLPAYGSLHLAVSIIALNAQVACGALIPGTAYLIGDGEYGGSAGIIDYSRKDTSETGKTTFRKRNFSRRMSQRLWVDAARFNAVYRLLSGLRATPCVWIGAESEELGPLTIFGFYRDFSIDIAYPLVNFCNLEIEGLT</sequence>
<gene>
    <name evidence="1" type="ORF">CAL26_09280</name>
</gene>
<name>A0A261RH32_9BORD</name>
<comment type="caution">
    <text evidence="1">The sequence shown here is derived from an EMBL/GenBank/DDBJ whole genome shotgun (WGS) entry which is preliminary data.</text>
</comment>
<organism evidence="1 2">
    <name type="scientific">Bordetella genomosp. 9</name>
    <dbReference type="NCBI Taxonomy" id="1416803"/>
    <lineage>
        <taxon>Bacteria</taxon>
        <taxon>Pseudomonadati</taxon>
        <taxon>Pseudomonadota</taxon>
        <taxon>Betaproteobacteria</taxon>
        <taxon>Burkholderiales</taxon>
        <taxon>Alcaligenaceae</taxon>
        <taxon>Bordetella</taxon>
    </lineage>
</organism>
<protein>
    <recommendedName>
        <fullName evidence="3">Carbohydrate-binding protein</fullName>
    </recommendedName>
</protein>